<protein>
    <submittedName>
        <fullName evidence="1">Uncharacterized protein</fullName>
    </submittedName>
</protein>
<dbReference type="GeneID" id="84577459"/>
<name>C9LGI7_9BACT</name>
<dbReference type="RefSeq" id="WP_006255103.1">
    <property type="nucleotide sequence ID" value="NZ_GG700642.1"/>
</dbReference>
<evidence type="ECO:0000313" key="1">
    <source>
        <dbReference type="EMBL" id="EEX71795.1"/>
    </source>
</evidence>
<accession>C9LGI7</accession>
<dbReference type="EMBL" id="ACIJ02000018">
    <property type="protein sequence ID" value="EEX71795.1"/>
    <property type="molecule type" value="Genomic_DNA"/>
</dbReference>
<dbReference type="HOGENOM" id="CLU_3121308_0_0_10"/>
<dbReference type="Proteomes" id="UP000003460">
    <property type="component" value="Unassembled WGS sequence"/>
</dbReference>
<comment type="caution">
    <text evidence="1">The sequence shown here is derived from an EMBL/GenBank/DDBJ whole genome shotgun (WGS) entry which is preliminary data.</text>
</comment>
<keyword evidence="2" id="KW-1185">Reference proteome</keyword>
<reference evidence="1" key="1">
    <citation type="submission" date="2009-09" db="EMBL/GenBank/DDBJ databases">
        <authorList>
            <person name="Weinstock G."/>
            <person name="Sodergren E."/>
            <person name="Clifton S."/>
            <person name="Fulton L."/>
            <person name="Fulton B."/>
            <person name="Courtney L."/>
            <person name="Fronick C."/>
            <person name="Harrison M."/>
            <person name="Strong C."/>
            <person name="Farmer C."/>
            <person name="Delahaunty K."/>
            <person name="Markovic C."/>
            <person name="Hall O."/>
            <person name="Minx P."/>
            <person name="Tomlinson C."/>
            <person name="Mitreva M."/>
            <person name="Nelson J."/>
            <person name="Hou S."/>
            <person name="Wollam A."/>
            <person name="Pepin K.H."/>
            <person name="Johnson M."/>
            <person name="Bhonagiri V."/>
            <person name="Nash W.E."/>
            <person name="Warren W."/>
            <person name="Chinwalla A."/>
            <person name="Mardis E.R."/>
            <person name="Wilson R.K."/>
        </authorList>
    </citation>
    <scope>NUCLEOTIDE SEQUENCE [LARGE SCALE GENOMIC DNA]</scope>
    <source>
        <strain evidence="1">ATCC 51259</strain>
    </source>
</reference>
<dbReference type="AlphaFoldDB" id="C9LGI7"/>
<organism evidence="1 2">
    <name type="scientific">Alloprevotella tannerae ATCC 51259</name>
    <dbReference type="NCBI Taxonomy" id="626522"/>
    <lineage>
        <taxon>Bacteria</taxon>
        <taxon>Pseudomonadati</taxon>
        <taxon>Bacteroidota</taxon>
        <taxon>Bacteroidia</taxon>
        <taxon>Bacteroidales</taxon>
        <taxon>Prevotellaceae</taxon>
        <taxon>Alloprevotella</taxon>
    </lineage>
</organism>
<evidence type="ECO:0000313" key="2">
    <source>
        <dbReference type="Proteomes" id="UP000003460"/>
    </source>
</evidence>
<sequence length="50" mass="5749">MKQEGLEKMAYIEPEIKVITLEFQGRLLDVSGAKWLEGNNNPIEDDDEEL</sequence>
<proteinExistence type="predicted"/>
<gene>
    <name evidence="1" type="ORF">GCWU000325_01330</name>
</gene>
<dbReference type="STRING" id="626522.GCWU000325_01330"/>